<evidence type="ECO:0000313" key="2">
    <source>
        <dbReference type="Proteomes" id="UP000696573"/>
    </source>
</evidence>
<comment type="caution">
    <text evidence="1">The sequence shown here is derived from an EMBL/GenBank/DDBJ whole genome shotgun (WGS) entry which is preliminary data.</text>
</comment>
<proteinExistence type="predicted"/>
<evidence type="ECO:0000313" key="1">
    <source>
        <dbReference type="EMBL" id="CAH0033524.1"/>
    </source>
</evidence>
<keyword evidence="2" id="KW-1185">Reference proteome</keyword>
<dbReference type="EMBL" id="CABFNQ020000747">
    <property type="protein sequence ID" value="CAH0033524.1"/>
    <property type="molecule type" value="Genomic_DNA"/>
</dbReference>
<gene>
    <name evidence="1" type="ORF">CRHIZ90672A_00008754</name>
</gene>
<dbReference type="AlphaFoldDB" id="A0A9N9VY62"/>
<accession>A0A9N9VY62</accession>
<organism evidence="1 2">
    <name type="scientific">Clonostachys rhizophaga</name>
    <dbReference type="NCBI Taxonomy" id="160324"/>
    <lineage>
        <taxon>Eukaryota</taxon>
        <taxon>Fungi</taxon>
        <taxon>Dikarya</taxon>
        <taxon>Ascomycota</taxon>
        <taxon>Pezizomycotina</taxon>
        <taxon>Sordariomycetes</taxon>
        <taxon>Hypocreomycetidae</taxon>
        <taxon>Hypocreales</taxon>
        <taxon>Bionectriaceae</taxon>
        <taxon>Clonostachys</taxon>
    </lineage>
</organism>
<sequence length="61" mass="6975">MSNEKVDSPPRVETHQVSCLRVGENGRGSDNDLKLPYHTAGVIDIEPIIARYKYMRPYQTK</sequence>
<reference evidence="1" key="1">
    <citation type="submission" date="2021-10" db="EMBL/GenBank/DDBJ databases">
        <authorList>
            <person name="Piombo E."/>
        </authorList>
    </citation>
    <scope>NUCLEOTIDE SEQUENCE</scope>
</reference>
<protein>
    <submittedName>
        <fullName evidence="1">Uncharacterized protein</fullName>
    </submittedName>
</protein>
<dbReference type="Proteomes" id="UP000696573">
    <property type="component" value="Unassembled WGS sequence"/>
</dbReference>
<name>A0A9N9VY62_9HYPO</name>